<keyword evidence="1" id="KW-0812">Transmembrane</keyword>
<dbReference type="Proteomes" id="UP000074310">
    <property type="component" value="Unassembled WGS sequence"/>
</dbReference>
<name>A0A147I5U2_9SPHN</name>
<dbReference type="Pfam" id="PF02104">
    <property type="entry name" value="SURF1"/>
    <property type="match status" value="1"/>
</dbReference>
<keyword evidence="1" id="KW-0472">Membrane</keyword>
<keyword evidence="1" id="KW-1133">Transmembrane helix</keyword>
<dbReference type="EMBL" id="LDTB01000013">
    <property type="protein sequence ID" value="KTT74121.1"/>
    <property type="molecule type" value="Genomic_DNA"/>
</dbReference>
<sequence>MKRVPLVPTIVVALAIAAMVALGLWQLLERKPQKEAFLAQLAANPTRPPIAFPRFPDQALLFRRASAFCLEPVSISRAGAGAAGYRVIALCRTGAEGPGLRVQIGTTRDPVGTVAWGGGAVRGWIAHAPDARPLIATVAQPNAARELMLVTDRPAPGLAANAPPSIESIPNNHLAYAVQWFLFAGVAGVIYVVALRRRWVGKKED</sequence>
<dbReference type="PATRIC" id="fig|869719.3.peg.650"/>
<feature type="transmembrane region" description="Helical" evidence="1">
    <location>
        <begin position="6"/>
        <end position="28"/>
    </location>
</feature>
<protein>
    <recommendedName>
        <fullName evidence="1">SURF1-like protein</fullName>
    </recommendedName>
</protein>
<dbReference type="OrthoDB" id="6079986at2"/>
<dbReference type="InterPro" id="IPR002994">
    <property type="entry name" value="Surf1/Shy1"/>
</dbReference>
<keyword evidence="1" id="KW-1003">Cell membrane</keyword>
<evidence type="ECO:0000256" key="1">
    <source>
        <dbReference type="RuleBase" id="RU363076"/>
    </source>
</evidence>
<evidence type="ECO:0000313" key="3">
    <source>
        <dbReference type="Proteomes" id="UP000074310"/>
    </source>
</evidence>
<evidence type="ECO:0000313" key="2">
    <source>
        <dbReference type="EMBL" id="KTT74121.1"/>
    </source>
</evidence>
<reference evidence="2 3" key="1">
    <citation type="journal article" date="2016" name="Front. Microbiol.">
        <title>Genomic Resource of Rice Seed Associated Bacteria.</title>
        <authorList>
            <person name="Midha S."/>
            <person name="Bansal K."/>
            <person name="Sharma S."/>
            <person name="Kumar N."/>
            <person name="Patil P.P."/>
            <person name="Chaudhry V."/>
            <person name="Patil P.B."/>
        </authorList>
    </citation>
    <scope>NUCLEOTIDE SEQUENCE [LARGE SCALE GENOMIC DNA]</scope>
    <source>
        <strain evidence="2 3">NS334</strain>
    </source>
</reference>
<comment type="subcellular location">
    <subcellularLocation>
        <location evidence="1">Cell membrane</location>
        <topology evidence="1">Multi-pass membrane protein</topology>
    </subcellularLocation>
</comment>
<keyword evidence="3" id="KW-1185">Reference proteome</keyword>
<organism evidence="2 3">
    <name type="scientific">Sphingomonas endophytica</name>
    <dbReference type="NCBI Taxonomy" id="869719"/>
    <lineage>
        <taxon>Bacteria</taxon>
        <taxon>Pseudomonadati</taxon>
        <taxon>Pseudomonadota</taxon>
        <taxon>Alphaproteobacteria</taxon>
        <taxon>Sphingomonadales</taxon>
        <taxon>Sphingomonadaceae</taxon>
        <taxon>Sphingomonas</taxon>
    </lineage>
</organism>
<comment type="similarity">
    <text evidence="1">Belongs to the SURF1 family.</text>
</comment>
<dbReference type="RefSeq" id="WP_058755068.1">
    <property type="nucleotide sequence ID" value="NZ_LDTB01000013.1"/>
</dbReference>
<dbReference type="GO" id="GO:0005886">
    <property type="term" value="C:plasma membrane"/>
    <property type="evidence" value="ECO:0007669"/>
    <property type="project" value="UniProtKB-SubCell"/>
</dbReference>
<accession>A0A147I5U2</accession>
<dbReference type="AlphaFoldDB" id="A0A147I5U2"/>
<feature type="transmembrane region" description="Helical" evidence="1">
    <location>
        <begin position="174"/>
        <end position="194"/>
    </location>
</feature>
<gene>
    <name evidence="2" type="ORF">NS334_06050</name>
</gene>
<comment type="caution">
    <text evidence="2">The sequence shown here is derived from an EMBL/GenBank/DDBJ whole genome shotgun (WGS) entry which is preliminary data.</text>
</comment>
<proteinExistence type="inferred from homology"/>